<keyword evidence="2 3" id="KW-0378">Hydrolase</keyword>
<comment type="caution">
    <text evidence="5">The sequence shown here is derived from an EMBL/GenBank/DDBJ whole genome shotgun (WGS) entry which is preliminary data.</text>
</comment>
<dbReference type="OrthoDB" id="6846267at2759"/>
<sequence>MGNTISYTVKEHALDLGAKGIINGLQFDEKARRYAGIPYALPPTGEYRWQRPRPLPRSFRYANDDGMPYDAREFKPPCRQGVQISGNHKPGGSEDCLFMNIWTPVETTDEKGKLWPVMIWIHGGWFQIGNPSQDNDMDPTELISTGRLRAIVVAVGYRLNIFGFLAGSALAEESDGRSCGNFGLWDQRLAIEWVYDNIKDFGGDVGNITLAGRSAGSYSVEAQVLHEFRAQHDKPPETIPFHRIFMSSNAIPAQPKTVAEAEPQFEEVCEYFKIPLELAAKEKLSRLRGVNEDDLVSALSRLEHHTFRPVTDELFFHAGMVNYFRNGNFAREFRKRGMKVLIGEVLNEDTLYAQYNSPRQSGLDELRLQVSNYYASATTEEILKQYELPITAQVTDWKTLFGNIIADGQVRAPTRCFVEDLHRFGVPMTSIWRYRIGYRLSFIDEAVAPMSYGVTHSMDKSFWNFSITHGPTDKEKELMQSWIQILVAFVHDDENYEFGTGAIDEFKTVTPSGKIVITHDDSYNKLKDLGDIIACV</sequence>
<dbReference type="Pfam" id="PF00135">
    <property type="entry name" value="COesterase"/>
    <property type="match status" value="1"/>
</dbReference>
<reference evidence="5 6" key="1">
    <citation type="journal article" date="2021" name="Nat. Commun.">
        <title>Genetic determinants of endophytism in the Arabidopsis root mycobiome.</title>
        <authorList>
            <person name="Mesny F."/>
            <person name="Miyauchi S."/>
            <person name="Thiergart T."/>
            <person name="Pickel B."/>
            <person name="Atanasova L."/>
            <person name="Karlsson M."/>
            <person name="Huettel B."/>
            <person name="Barry K.W."/>
            <person name="Haridas S."/>
            <person name="Chen C."/>
            <person name="Bauer D."/>
            <person name="Andreopoulos W."/>
            <person name="Pangilinan J."/>
            <person name="LaButti K."/>
            <person name="Riley R."/>
            <person name="Lipzen A."/>
            <person name="Clum A."/>
            <person name="Drula E."/>
            <person name="Henrissat B."/>
            <person name="Kohler A."/>
            <person name="Grigoriev I.V."/>
            <person name="Martin F.M."/>
            <person name="Hacquard S."/>
        </authorList>
    </citation>
    <scope>NUCLEOTIDE SEQUENCE [LARGE SCALE GENOMIC DNA]</scope>
    <source>
        <strain evidence="5 6">MPI-CAGE-CH-0241</strain>
    </source>
</reference>
<comment type="similarity">
    <text evidence="1 3">Belongs to the type-B carboxylesterase/lipase family.</text>
</comment>
<gene>
    <name evidence="5" type="ORF">B0T10DRAFT_418098</name>
</gene>
<name>A0A9P9AH59_9HYPO</name>
<organism evidence="5 6">
    <name type="scientific">Thelonectria olida</name>
    <dbReference type="NCBI Taxonomy" id="1576542"/>
    <lineage>
        <taxon>Eukaryota</taxon>
        <taxon>Fungi</taxon>
        <taxon>Dikarya</taxon>
        <taxon>Ascomycota</taxon>
        <taxon>Pezizomycotina</taxon>
        <taxon>Sordariomycetes</taxon>
        <taxon>Hypocreomycetidae</taxon>
        <taxon>Hypocreales</taxon>
        <taxon>Nectriaceae</taxon>
        <taxon>Thelonectria</taxon>
    </lineage>
</organism>
<dbReference type="Gene3D" id="3.40.50.1820">
    <property type="entry name" value="alpha/beta hydrolase"/>
    <property type="match status" value="1"/>
</dbReference>
<evidence type="ECO:0000256" key="3">
    <source>
        <dbReference type="RuleBase" id="RU361235"/>
    </source>
</evidence>
<evidence type="ECO:0000256" key="1">
    <source>
        <dbReference type="ARBA" id="ARBA00005964"/>
    </source>
</evidence>
<dbReference type="InterPro" id="IPR019826">
    <property type="entry name" value="Carboxylesterase_B_AS"/>
</dbReference>
<keyword evidence="6" id="KW-1185">Reference proteome</keyword>
<dbReference type="PANTHER" id="PTHR43142">
    <property type="entry name" value="CARBOXYLIC ESTER HYDROLASE"/>
    <property type="match status" value="1"/>
</dbReference>
<dbReference type="InterPro" id="IPR002018">
    <property type="entry name" value="CarbesteraseB"/>
</dbReference>
<dbReference type="PROSITE" id="PS00122">
    <property type="entry name" value="CARBOXYLESTERASE_B_1"/>
    <property type="match status" value="1"/>
</dbReference>
<evidence type="ECO:0000259" key="4">
    <source>
        <dbReference type="Pfam" id="PF00135"/>
    </source>
</evidence>
<dbReference type="InterPro" id="IPR029058">
    <property type="entry name" value="AB_hydrolase_fold"/>
</dbReference>
<protein>
    <recommendedName>
        <fullName evidence="3">Carboxylic ester hydrolase</fullName>
        <ecNumber evidence="3">3.1.1.-</ecNumber>
    </recommendedName>
</protein>
<proteinExistence type="inferred from homology"/>
<evidence type="ECO:0000313" key="5">
    <source>
        <dbReference type="EMBL" id="KAH6869785.1"/>
    </source>
</evidence>
<dbReference type="EMBL" id="JAGPYM010000066">
    <property type="protein sequence ID" value="KAH6869785.1"/>
    <property type="molecule type" value="Genomic_DNA"/>
</dbReference>
<dbReference type="Proteomes" id="UP000777438">
    <property type="component" value="Unassembled WGS sequence"/>
</dbReference>
<dbReference type="PANTHER" id="PTHR43142:SF8">
    <property type="entry name" value="CARBOXYLIC ESTER HYDROLASE"/>
    <property type="match status" value="1"/>
</dbReference>
<dbReference type="EC" id="3.1.1.-" evidence="3"/>
<evidence type="ECO:0000313" key="6">
    <source>
        <dbReference type="Proteomes" id="UP000777438"/>
    </source>
</evidence>
<dbReference type="AlphaFoldDB" id="A0A9P9AH59"/>
<dbReference type="GO" id="GO:0016787">
    <property type="term" value="F:hydrolase activity"/>
    <property type="evidence" value="ECO:0007669"/>
    <property type="project" value="UniProtKB-KW"/>
</dbReference>
<feature type="domain" description="Carboxylesterase type B" evidence="4">
    <location>
        <begin position="20"/>
        <end position="497"/>
    </location>
</feature>
<dbReference type="SUPFAM" id="SSF53474">
    <property type="entry name" value="alpha/beta-Hydrolases"/>
    <property type="match status" value="1"/>
</dbReference>
<accession>A0A9P9AH59</accession>
<evidence type="ECO:0000256" key="2">
    <source>
        <dbReference type="ARBA" id="ARBA00022801"/>
    </source>
</evidence>